<sequence length="364" mass="41274">MDHEDYFNNYLASVNSSRSIIRSIMTLLERQDDILRDLYYDQTMRHENTHYNPAPIRRRTGLGTHSPIFRQAMRNNAQSPLSGGFYREDNTNRNNVHTQFQSRNINTANTNTHTNTHTNTNTNTNTNTRNPPIIRTNRENTLAELFTQAIMNGMSNYGNLSPVVVRPSREIIESSTENIMFSDIPSSIDRYQQCPISHESFNSDTPITRIRQCGHYFERESIATWFQTSCRCPICRADIRDGVNLHSDFDDADDDADDADDVNDTDDADDADHHDNADEEAYSSTNSSNSESTDAHGRNMSDILALMTSGMDRDTGSTISYQFEILPVIRNSDAASPSNNQMTYRARNYGTTRSPDSSGNLFSQ</sequence>
<reference evidence="3" key="1">
    <citation type="journal article" date="2020" name="Nature">
        <title>Giant virus diversity and host interactions through global metagenomics.</title>
        <authorList>
            <person name="Schulz F."/>
            <person name="Roux S."/>
            <person name="Paez-Espino D."/>
            <person name="Jungbluth S."/>
            <person name="Walsh D.A."/>
            <person name="Denef V.J."/>
            <person name="McMahon K.D."/>
            <person name="Konstantinidis K.T."/>
            <person name="Eloe-Fadrosh E.A."/>
            <person name="Kyrpides N.C."/>
            <person name="Woyke T."/>
        </authorList>
    </citation>
    <scope>NUCLEOTIDE SEQUENCE</scope>
    <source>
        <strain evidence="3">GVMAG-M-3300027833-11</strain>
    </source>
</reference>
<feature type="domain" description="RING-type" evidence="2">
    <location>
        <begin position="194"/>
        <end position="236"/>
    </location>
</feature>
<feature type="compositionally biased region" description="Acidic residues" evidence="1">
    <location>
        <begin position="250"/>
        <end position="270"/>
    </location>
</feature>
<dbReference type="InterPro" id="IPR001841">
    <property type="entry name" value="Znf_RING"/>
</dbReference>
<feature type="region of interest" description="Disordered" evidence="1">
    <location>
        <begin position="105"/>
        <end position="133"/>
    </location>
</feature>
<dbReference type="Pfam" id="PF13639">
    <property type="entry name" value="zf-RING_2"/>
    <property type="match status" value="1"/>
</dbReference>
<evidence type="ECO:0000313" key="3">
    <source>
        <dbReference type="EMBL" id="QHU30041.1"/>
    </source>
</evidence>
<dbReference type="Gene3D" id="3.30.40.10">
    <property type="entry name" value="Zinc/RING finger domain, C3HC4 (zinc finger)"/>
    <property type="match status" value="1"/>
</dbReference>
<evidence type="ECO:0000259" key="2">
    <source>
        <dbReference type="PROSITE" id="PS50089"/>
    </source>
</evidence>
<evidence type="ECO:0000256" key="1">
    <source>
        <dbReference type="SAM" id="MobiDB-lite"/>
    </source>
</evidence>
<proteinExistence type="predicted"/>
<dbReference type="AlphaFoldDB" id="A0A6C0LK37"/>
<feature type="compositionally biased region" description="Low complexity" evidence="1">
    <location>
        <begin position="283"/>
        <end position="292"/>
    </location>
</feature>
<dbReference type="SUPFAM" id="SSF57850">
    <property type="entry name" value="RING/U-box"/>
    <property type="match status" value="1"/>
</dbReference>
<accession>A0A6C0LK37</accession>
<protein>
    <recommendedName>
        <fullName evidence="2">RING-type domain-containing protein</fullName>
    </recommendedName>
</protein>
<dbReference type="InterPro" id="IPR013083">
    <property type="entry name" value="Znf_RING/FYVE/PHD"/>
</dbReference>
<feature type="region of interest" description="Disordered" evidence="1">
    <location>
        <begin position="249"/>
        <end position="296"/>
    </location>
</feature>
<feature type="region of interest" description="Disordered" evidence="1">
    <location>
        <begin position="333"/>
        <end position="364"/>
    </location>
</feature>
<organism evidence="3">
    <name type="scientific">viral metagenome</name>
    <dbReference type="NCBI Taxonomy" id="1070528"/>
    <lineage>
        <taxon>unclassified sequences</taxon>
        <taxon>metagenomes</taxon>
        <taxon>organismal metagenomes</taxon>
    </lineage>
</organism>
<dbReference type="PROSITE" id="PS50089">
    <property type="entry name" value="ZF_RING_2"/>
    <property type="match status" value="1"/>
</dbReference>
<name>A0A6C0LK37_9ZZZZ</name>
<dbReference type="EMBL" id="MN740503">
    <property type="protein sequence ID" value="QHU30041.1"/>
    <property type="molecule type" value="Genomic_DNA"/>
</dbReference>